<evidence type="ECO:0000313" key="2">
    <source>
        <dbReference type="EMBL" id="PRP94314.1"/>
    </source>
</evidence>
<organism evidence="2 3">
    <name type="scientific">Enhygromyxa salina</name>
    <dbReference type="NCBI Taxonomy" id="215803"/>
    <lineage>
        <taxon>Bacteria</taxon>
        <taxon>Pseudomonadati</taxon>
        <taxon>Myxococcota</taxon>
        <taxon>Polyangia</taxon>
        <taxon>Nannocystales</taxon>
        <taxon>Nannocystaceae</taxon>
        <taxon>Enhygromyxa</taxon>
    </lineage>
</organism>
<gene>
    <name evidence="2" type="ORF">ENSA7_78510</name>
</gene>
<feature type="domain" description="Putative tail fiber protein gp53-like C-terminal" evidence="1">
    <location>
        <begin position="337"/>
        <end position="410"/>
    </location>
</feature>
<dbReference type="Gene3D" id="2.60.40.3940">
    <property type="match status" value="2"/>
</dbReference>
<name>A0A2S9XN67_9BACT</name>
<dbReference type="EMBL" id="PVNL01000142">
    <property type="protein sequence ID" value="PRP94314.1"/>
    <property type="molecule type" value="Genomic_DNA"/>
</dbReference>
<comment type="caution">
    <text evidence="2">The sequence shown here is derived from an EMBL/GenBank/DDBJ whole genome shotgun (WGS) entry which is preliminary data.</text>
</comment>
<dbReference type="Pfam" id="PF21882">
    <property type="entry name" value="Gp53-like_C"/>
    <property type="match status" value="2"/>
</dbReference>
<evidence type="ECO:0000259" key="1">
    <source>
        <dbReference type="Pfam" id="PF21882"/>
    </source>
</evidence>
<dbReference type="AlphaFoldDB" id="A0A2S9XN67"/>
<protein>
    <recommendedName>
        <fullName evidence="1">Putative tail fiber protein gp53-like C-terminal domain-containing protein</fullName>
    </recommendedName>
</protein>
<sequence>MGGYSGELDLIVYQAGSVDILRISSAQDPTIGAHIQGSYVPWVGDLDGELVMLGGQYKKSFFAQVSQQGFDVPLEPLEIGIAKISGRVKLAGDTLTLTVDGKVGVPVAYMGVSLTPVCSYREITSIDLGDQSLSKSYTASASIFGITVSVGPITIAADPSTVESIASRVYAALISGIQDAIETYLLGWAGELADMGTAVAGYVADFGGQIVDAFSDLFDGGGSNGPPPPFLINASANAASLDTLMVQWGQALSTSDGDQSFALPQAFGGDAKAVLLNMARPNIKSSLSVGARATTTFTINRDNAIDYHLPFHWLAIGPAPGHSVADSGHVDLGQVRIQWGGGTSTSDGDQSFNLPTGFGTGPVAVVVNTDEAGIRSALAITSVNAAAGRFELNRDNDVDGSVDFRFLAIGPAPGQSLDQGILRHEGLILQWGQGTSTSDGEQLFEFPTSFGSMNFAVVTSFLQANVKSSLSLSRAINEAGFVANRDGAIDGAVPFNWIAVGW</sequence>
<dbReference type="Proteomes" id="UP000238823">
    <property type="component" value="Unassembled WGS sequence"/>
</dbReference>
<accession>A0A2S9XN67</accession>
<proteinExistence type="predicted"/>
<feature type="domain" description="Putative tail fiber protein gp53-like C-terminal" evidence="1">
    <location>
        <begin position="425"/>
        <end position="502"/>
    </location>
</feature>
<dbReference type="InterPro" id="IPR054075">
    <property type="entry name" value="Gp53-like_C"/>
</dbReference>
<evidence type="ECO:0000313" key="3">
    <source>
        <dbReference type="Proteomes" id="UP000238823"/>
    </source>
</evidence>
<reference evidence="2 3" key="1">
    <citation type="submission" date="2018-03" db="EMBL/GenBank/DDBJ databases">
        <title>Draft Genome Sequences of the Obligatory Marine Myxobacteria Enhygromyxa salina SWB007.</title>
        <authorList>
            <person name="Poehlein A."/>
            <person name="Moghaddam J.A."/>
            <person name="Harms H."/>
            <person name="Alanjari M."/>
            <person name="Koenig G.M."/>
            <person name="Daniel R."/>
            <person name="Schaeberle T.F."/>
        </authorList>
    </citation>
    <scope>NUCLEOTIDE SEQUENCE [LARGE SCALE GENOMIC DNA]</scope>
    <source>
        <strain evidence="2 3">SWB007</strain>
    </source>
</reference>
<dbReference type="RefSeq" id="WP_106094614.1">
    <property type="nucleotide sequence ID" value="NZ_PVNL01000142.1"/>
</dbReference>
<dbReference type="OrthoDB" id="9819206at2"/>